<dbReference type="GO" id="GO:0020037">
    <property type="term" value="F:heme binding"/>
    <property type="evidence" value="ECO:0007669"/>
    <property type="project" value="InterPro"/>
</dbReference>
<keyword evidence="5" id="KW-0732">Signal</keyword>
<evidence type="ECO:0000256" key="3">
    <source>
        <dbReference type="ARBA" id="ARBA00023004"/>
    </source>
</evidence>
<dbReference type="Pfam" id="PF13442">
    <property type="entry name" value="Cytochrome_CBB3"/>
    <property type="match status" value="1"/>
</dbReference>
<feature type="signal peptide" evidence="5">
    <location>
        <begin position="1"/>
        <end position="34"/>
    </location>
</feature>
<evidence type="ECO:0000256" key="1">
    <source>
        <dbReference type="ARBA" id="ARBA00022617"/>
    </source>
</evidence>
<proteinExistence type="predicted"/>
<dbReference type="GO" id="GO:0009055">
    <property type="term" value="F:electron transfer activity"/>
    <property type="evidence" value="ECO:0007669"/>
    <property type="project" value="InterPro"/>
</dbReference>
<dbReference type="STRING" id="1810504.PG2T_14820"/>
<dbReference type="PROSITE" id="PS51007">
    <property type="entry name" value="CYTC"/>
    <property type="match status" value="1"/>
</dbReference>
<dbReference type="SUPFAM" id="SSF46626">
    <property type="entry name" value="Cytochrome c"/>
    <property type="match status" value="1"/>
</dbReference>
<dbReference type="OrthoDB" id="9811281at2"/>
<evidence type="ECO:0000256" key="2">
    <source>
        <dbReference type="ARBA" id="ARBA00022723"/>
    </source>
</evidence>
<keyword evidence="3 4" id="KW-0408">Iron</keyword>
<dbReference type="InParanoid" id="A0A1B1YX18"/>
<dbReference type="RefSeq" id="WP_083214981.1">
    <property type="nucleotide sequence ID" value="NZ_CP014671.1"/>
</dbReference>
<name>A0A1B1YX18_9GAMM</name>
<keyword evidence="1 4" id="KW-0349">Heme</keyword>
<dbReference type="EMBL" id="CP014671">
    <property type="protein sequence ID" value="ANX05331.1"/>
    <property type="molecule type" value="Genomic_DNA"/>
</dbReference>
<dbReference type="Proteomes" id="UP000092952">
    <property type="component" value="Chromosome"/>
</dbReference>
<reference evidence="8" key="1">
    <citation type="submission" date="2016-03" db="EMBL/GenBank/DDBJ databases">
        <title>Complete genome sequence of Solimmundus cernigliae, representing a novel lineage of polycyclic aromatic hydrocarbon degraders within the Gammaproteobacteria.</title>
        <authorList>
            <person name="Singleton D.R."/>
            <person name="Dickey A.N."/>
            <person name="Scholl E.H."/>
            <person name="Wright F.A."/>
            <person name="Aitken M.D."/>
        </authorList>
    </citation>
    <scope>NUCLEOTIDE SEQUENCE [LARGE SCALE GENOMIC DNA]</scope>
    <source>
        <strain evidence="8">TR3.2</strain>
    </source>
</reference>
<accession>A0A1B1YX18</accession>
<dbReference type="Gene3D" id="1.10.760.10">
    <property type="entry name" value="Cytochrome c-like domain"/>
    <property type="match status" value="1"/>
</dbReference>
<dbReference type="AlphaFoldDB" id="A0A1B1YX18"/>
<feature type="chain" id="PRO_5008533083" description="Cytochrome c domain-containing protein" evidence="5">
    <location>
        <begin position="35"/>
        <end position="146"/>
    </location>
</feature>
<evidence type="ECO:0000313" key="7">
    <source>
        <dbReference type="EMBL" id="ANX05331.1"/>
    </source>
</evidence>
<feature type="domain" description="Cytochrome c" evidence="6">
    <location>
        <begin position="33"/>
        <end position="144"/>
    </location>
</feature>
<evidence type="ECO:0000256" key="5">
    <source>
        <dbReference type="SAM" id="SignalP"/>
    </source>
</evidence>
<evidence type="ECO:0000313" key="8">
    <source>
        <dbReference type="Proteomes" id="UP000092952"/>
    </source>
</evidence>
<dbReference type="KEGG" id="gbi:PG2T_14820"/>
<protein>
    <recommendedName>
        <fullName evidence="6">Cytochrome c domain-containing protein</fullName>
    </recommendedName>
</protein>
<sequence length="146" mass="15693">MQPRSGFSGRSRAAAVAGAGLIAMLYAASAPVLAATEGAQQQARRDYQKYCASCHGPEGRGDGPVAQAMKAMPADLTLLSMNNDGKYPADKVREIIDGRADVKAHGPRAMPVWGKEFYVSAEGVGQRQAHDRIEGLTDYLQRMQKQ</sequence>
<gene>
    <name evidence="7" type="ORF">PG2T_14820</name>
</gene>
<dbReference type="GO" id="GO:0046872">
    <property type="term" value="F:metal ion binding"/>
    <property type="evidence" value="ECO:0007669"/>
    <property type="project" value="UniProtKB-KW"/>
</dbReference>
<organism evidence="7 8">
    <name type="scientific">Immundisolibacter cernigliae</name>
    <dbReference type="NCBI Taxonomy" id="1810504"/>
    <lineage>
        <taxon>Bacteria</taxon>
        <taxon>Pseudomonadati</taxon>
        <taxon>Pseudomonadota</taxon>
        <taxon>Gammaproteobacteria</taxon>
        <taxon>Immundisolibacterales</taxon>
        <taxon>Immundisolibacteraceae</taxon>
        <taxon>Immundisolibacter</taxon>
    </lineage>
</organism>
<dbReference type="InterPro" id="IPR009056">
    <property type="entry name" value="Cyt_c-like_dom"/>
</dbReference>
<keyword evidence="8" id="KW-1185">Reference proteome</keyword>
<evidence type="ECO:0000256" key="4">
    <source>
        <dbReference type="PROSITE-ProRule" id="PRU00433"/>
    </source>
</evidence>
<dbReference type="InterPro" id="IPR036909">
    <property type="entry name" value="Cyt_c-like_dom_sf"/>
</dbReference>
<evidence type="ECO:0000259" key="6">
    <source>
        <dbReference type="PROSITE" id="PS51007"/>
    </source>
</evidence>
<keyword evidence="2 4" id="KW-0479">Metal-binding</keyword>